<gene>
    <name evidence="2" type="ORF">SUZIE_206670</name>
</gene>
<name>A0AA41NGW6_SCICA</name>
<evidence type="ECO:0000313" key="3">
    <source>
        <dbReference type="Proteomes" id="UP001166674"/>
    </source>
</evidence>
<feature type="region of interest" description="Disordered" evidence="1">
    <location>
        <begin position="1"/>
        <end position="77"/>
    </location>
</feature>
<evidence type="ECO:0000256" key="1">
    <source>
        <dbReference type="SAM" id="MobiDB-lite"/>
    </source>
</evidence>
<comment type="caution">
    <text evidence="2">The sequence shown here is derived from an EMBL/GenBank/DDBJ whole genome shotgun (WGS) entry which is preliminary data.</text>
</comment>
<accession>A0AA41NGW6</accession>
<dbReference type="AlphaFoldDB" id="A0AA41NGW6"/>
<reference evidence="2" key="1">
    <citation type="submission" date="2020-03" db="EMBL/GenBank/DDBJ databases">
        <title>Studies in the Genomics of Life Span.</title>
        <authorList>
            <person name="Glass D."/>
        </authorList>
    </citation>
    <scope>NUCLEOTIDE SEQUENCE</scope>
    <source>
        <strain evidence="2">SUZIE</strain>
        <tissue evidence="2">Muscle</tissue>
    </source>
</reference>
<keyword evidence="3" id="KW-1185">Reference proteome</keyword>
<sequence length="119" mass="12423">MHCSPRPPLAGRQVPEEAAQLPAPRPHLGPSAVAPSPTRAGIYRAEDGRSRRHGATPAKVAGQCGPPGFPSGFRARHSRSERLAGWAFRLRRTPPRPRKRLVPGGGGAAVSVMASGLGG</sequence>
<evidence type="ECO:0000313" key="2">
    <source>
        <dbReference type="EMBL" id="MBZ3890180.1"/>
    </source>
</evidence>
<proteinExistence type="predicted"/>
<organism evidence="2 3">
    <name type="scientific">Sciurus carolinensis</name>
    <name type="common">Eastern gray squirrel</name>
    <dbReference type="NCBI Taxonomy" id="30640"/>
    <lineage>
        <taxon>Eukaryota</taxon>
        <taxon>Metazoa</taxon>
        <taxon>Chordata</taxon>
        <taxon>Craniata</taxon>
        <taxon>Vertebrata</taxon>
        <taxon>Euteleostomi</taxon>
        <taxon>Mammalia</taxon>
        <taxon>Eutheria</taxon>
        <taxon>Euarchontoglires</taxon>
        <taxon>Glires</taxon>
        <taxon>Rodentia</taxon>
        <taxon>Sciuromorpha</taxon>
        <taxon>Sciuridae</taxon>
        <taxon>Sciurinae</taxon>
        <taxon>Sciurini</taxon>
        <taxon>Sciurus</taxon>
    </lineage>
</organism>
<dbReference type="EMBL" id="JAATJV010438113">
    <property type="protein sequence ID" value="MBZ3890180.1"/>
    <property type="molecule type" value="Genomic_DNA"/>
</dbReference>
<protein>
    <submittedName>
        <fullName evidence="2">Uncharacterized protein</fullName>
    </submittedName>
</protein>
<dbReference type="Proteomes" id="UP001166674">
    <property type="component" value="Unassembled WGS sequence"/>
</dbReference>